<feature type="transmembrane region" description="Helical" evidence="1">
    <location>
        <begin position="99"/>
        <end position="125"/>
    </location>
</feature>
<feature type="transmembrane region" description="Helical" evidence="1">
    <location>
        <begin position="211"/>
        <end position="230"/>
    </location>
</feature>
<evidence type="ECO:0000256" key="1">
    <source>
        <dbReference type="SAM" id="Phobius"/>
    </source>
</evidence>
<dbReference type="GO" id="GO:0005794">
    <property type="term" value="C:Golgi apparatus"/>
    <property type="evidence" value="ECO:0007669"/>
    <property type="project" value="TreeGrafter"/>
</dbReference>
<evidence type="ECO:0000313" key="3">
    <source>
        <dbReference type="Proteomes" id="UP001211907"/>
    </source>
</evidence>
<keyword evidence="1" id="KW-0812">Transmembrane</keyword>
<name>A0AAD5XB77_9FUNG</name>
<reference evidence="2" key="1">
    <citation type="submission" date="2020-05" db="EMBL/GenBank/DDBJ databases">
        <title>Phylogenomic resolution of chytrid fungi.</title>
        <authorList>
            <person name="Stajich J.E."/>
            <person name="Amses K."/>
            <person name="Simmons R."/>
            <person name="Seto K."/>
            <person name="Myers J."/>
            <person name="Bonds A."/>
            <person name="Quandt C.A."/>
            <person name="Barry K."/>
            <person name="Liu P."/>
            <person name="Grigoriev I."/>
            <person name="Longcore J.E."/>
            <person name="James T.Y."/>
        </authorList>
    </citation>
    <scope>NUCLEOTIDE SEQUENCE</scope>
    <source>
        <strain evidence="2">JEL0513</strain>
    </source>
</reference>
<feature type="transmembrane region" description="Helical" evidence="1">
    <location>
        <begin position="250"/>
        <end position="272"/>
    </location>
</feature>
<dbReference type="AlphaFoldDB" id="A0AAD5XB77"/>
<evidence type="ECO:0000313" key="2">
    <source>
        <dbReference type="EMBL" id="KAJ3090901.1"/>
    </source>
</evidence>
<feature type="transmembrane region" description="Helical" evidence="1">
    <location>
        <begin position="59"/>
        <end position="79"/>
    </location>
</feature>
<dbReference type="EMBL" id="JADGJH010003443">
    <property type="protein sequence ID" value="KAJ3090901.1"/>
    <property type="molecule type" value="Genomic_DNA"/>
</dbReference>
<sequence length="306" mass="34699">MLKDLLVSDPYSNSTSNSTMIWDNFKVELTYHSVFLAAIGFWLFIMWNAVMHQNTIQVWSINCFNIGLLVYSALQIIQTNSDLKSVQKILEDKDRADDIGYFLAAQIILPCIFGLFIPVYAWLSYKLTKEFDWRMYRITGGVGSTNSALRTYFMHQLFMKFSIFFGSGFLILDLVLTSVSNTGIILIPIIGSIIGLVAGLSGYYGARRSSFWLIITHCVCCIGSFAYVIVRVHDAFSRGGAYLDRAKIPLVVYAVTTECLLIATVVYAVLVFRNFWHRKIDLTGVLDKEQLIRSEKYTRPATSLDD</sequence>
<dbReference type="PANTHER" id="PTHR34391:SF1">
    <property type="entry name" value="UPF0658 GOLGI APPARATUS MEMBRANE PROTEIN C1952.10C-RELATED"/>
    <property type="match status" value="1"/>
</dbReference>
<feature type="transmembrane region" description="Helical" evidence="1">
    <location>
        <begin position="29"/>
        <end position="47"/>
    </location>
</feature>
<keyword evidence="1" id="KW-1133">Transmembrane helix</keyword>
<accession>A0AAD5XB77</accession>
<comment type="caution">
    <text evidence="2">The sequence shown here is derived from an EMBL/GenBank/DDBJ whole genome shotgun (WGS) entry which is preliminary data.</text>
</comment>
<keyword evidence="3" id="KW-1185">Reference proteome</keyword>
<keyword evidence="1" id="KW-0472">Membrane</keyword>
<dbReference type="Proteomes" id="UP001211907">
    <property type="component" value="Unassembled WGS sequence"/>
</dbReference>
<protein>
    <submittedName>
        <fullName evidence="2">Uncharacterized protein</fullName>
    </submittedName>
</protein>
<dbReference type="InterPro" id="IPR040410">
    <property type="entry name" value="UPF0658_Golgi"/>
</dbReference>
<dbReference type="PANTHER" id="PTHR34391">
    <property type="entry name" value="UPF0658 GOLGI APPARATUS MEMBRANE PROTEIN C1952.10C-RELATED"/>
    <property type="match status" value="1"/>
</dbReference>
<organism evidence="2 3">
    <name type="scientific">Physocladia obscura</name>
    <dbReference type="NCBI Taxonomy" id="109957"/>
    <lineage>
        <taxon>Eukaryota</taxon>
        <taxon>Fungi</taxon>
        <taxon>Fungi incertae sedis</taxon>
        <taxon>Chytridiomycota</taxon>
        <taxon>Chytridiomycota incertae sedis</taxon>
        <taxon>Chytridiomycetes</taxon>
        <taxon>Chytridiales</taxon>
        <taxon>Chytriomycetaceae</taxon>
        <taxon>Physocladia</taxon>
    </lineage>
</organism>
<feature type="transmembrane region" description="Helical" evidence="1">
    <location>
        <begin position="157"/>
        <end position="176"/>
    </location>
</feature>
<proteinExistence type="predicted"/>
<feature type="transmembrane region" description="Helical" evidence="1">
    <location>
        <begin position="182"/>
        <end position="204"/>
    </location>
</feature>
<gene>
    <name evidence="2" type="ORF">HK100_007324</name>
</gene>